<feature type="transmembrane region" description="Helical" evidence="9">
    <location>
        <begin position="276"/>
        <end position="297"/>
    </location>
</feature>
<name>A0A1Y2K0L7_9PROT</name>
<accession>A0A1Y2K0L7</accession>
<feature type="transmembrane region" description="Helical" evidence="9">
    <location>
        <begin position="201"/>
        <end position="225"/>
    </location>
</feature>
<feature type="region of interest" description="Disordered" evidence="8">
    <location>
        <begin position="504"/>
        <end position="554"/>
    </location>
</feature>
<feature type="transmembrane region" description="Helical" evidence="9">
    <location>
        <begin position="138"/>
        <end position="154"/>
    </location>
</feature>
<evidence type="ECO:0000256" key="7">
    <source>
        <dbReference type="ARBA" id="ARBA00023136"/>
    </source>
</evidence>
<dbReference type="InterPro" id="IPR050297">
    <property type="entry name" value="LipidA_mod_glycosyltrf_83"/>
</dbReference>
<keyword evidence="12" id="KW-1185">Reference proteome</keyword>
<dbReference type="STRING" id="1434232.MAIT1_01506"/>
<feature type="transmembrane region" description="Helical" evidence="9">
    <location>
        <begin position="58"/>
        <end position="77"/>
    </location>
</feature>
<dbReference type="Proteomes" id="UP000194003">
    <property type="component" value="Unassembled WGS sequence"/>
</dbReference>
<keyword evidence="7 9" id="KW-0472">Membrane</keyword>
<keyword evidence="6 9" id="KW-1133">Transmembrane helix</keyword>
<dbReference type="GO" id="GO:0016763">
    <property type="term" value="F:pentosyltransferase activity"/>
    <property type="evidence" value="ECO:0007669"/>
    <property type="project" value="TreeGrafter"/>
</dbReference>
<comment type="subcellular location">
    <subcellularLocation>
        <location evidence="1">Cell membrane</location>
        <topology evidence="1">Multi-pass membrane protein</topology>
    </subcellularLocation>
</comment>
<evidence type="ECO:0000256" key="1">
    <source>
        <dbReference type="ARBA" id="ARBA00004651"/>
    </source>
</evidence>
<evidence type="ECO:0000256" key="4">
    <source>
        <dbReference type="ARBA" id="ARBA00022679"/>
    </source>
</evidence>
<sequence length="554" mass="60109">MLAVILVIYIAHGWAIINKQTPWFDEVTLSAHANSLAIHGDLGSRYWSIPTLPNVEAYAYHIMPGYLVTLGGWMGVVGNDMVSVRAFSIFTGALGIVLFFLAIRRLTNAPTLALLATGVLSADIPFIQYTTYGRPDSLAFLLAMAALWSALRFGQTRAPRQLFFTHLFTCLAGLTHPLAGLSALAWVLITHWRQDDFRLPGLLKLAALALLGYLLPALAWLGYILQSPADFIGQFMTNQGHHTANEGNFLVKVITNVLGKFALAYGLSGAVTAASWIKTLALASYLALSATAFALALRQRAWRTLIAPVLFGGVSLLIIGAMSNPHNPFYLLYVLPWIILLAAWGTLQLWGGAWRVKNQRVGRFIALLILAAPLGLSAASQARWRLSEAMDSHALLHKPVVDSVLALPLQPQDKVLGPAAFFYGLGFEGRLIADEWFGYKSGIHYPLIIIDAKQFEPGTPQPAPNSEVAHAWARLRDQLSQYRLLMQTPAYKLYADPAWLRQRGVADPNPEQGAADPAPAEANADVEAESIAPPNVADPAAAQDAADAAPAEAE</sequence>
<evidence type="ECO:0000256" key="2">
    <source>
        <dbReference type="ARBA" id="ARBA00022475"/>
    </source>
</evidence>
<dbReference type="Pfam" id="PF13231">
    <property type="entry name" value="PMT_2"/>
    <property type="match status" value="1"/>
</dbReference>
<comment type="caution">
    <text evidence="11">The sequence shown here is derived from an EMBL/GenBank/DDBJ whole genome shotgun (WGS) entry which is preliminary data.</text>
</comment>
<evidence type="ECO:0000259" key="10">
    <source>
        <dbReference type="Pfam" id="PF13231"/>
    </source>
</evidence>
<dbReference type="InterPro" id="IPR038731">
    <property type="entry name" value="RgtA/B/C-like"/>
</dbReference>
<keyword evidence="5 9" id="KW-0812">Transmembrane</keyword>
<dbReference type="GO" id="GO:0009103">
    <property type="term" value="P:lipopolysaccharide biosynthetic process"/>
    <property type="evidence" value="ECO:0007669"/>
    <property type="project" value="UniProtKB-ARBA"/>
</dbReference>
<evidence type="ECO:0000313" key="11">
    <source>
        <dbReference type="EMBL" id="OSM01519.1"/>
    </source>
</evidence>
<feature type="transmembrane region" description="Helical" evidence="9">
    <location>
        <begin position="109"/>
        <end position="126"/>
    </location>
</feature>
<reference evidence="11 12" key="1">
    <citation type="journal article" date="2016" name="BMC Genomics">
        <title>Combined genomic and structural analyses of a cultured magnetotactic bacterium reveals its niche adaptation to a dynamic environment.</title>
        <authorList>
            <person name="Araujo A.C."/>
            <person name="Morillo V."/>
            <person name="Cypriano J."/>
            <person name="Teixeira L.C."/>
            <person name="Leao P."/>
            <person name="Lyra S."/>
            <person name="Almeida L.G."/>
            <person name="Bazylinski D.A."/>
            <person name="Vasconcellos A.T."/>
            <person name="Abreu F."/>
            <person name="Lins U."/>
        </authorList>
    </citation>
    <scope>NUCLEOTIDE SEQUENCE [LARGE SCALE GENOMIC DNA]</scope>
    <source>
        <strain evidence="11 12">IT-1</strain>
    </source>
</reference>
<evidence type="ECO:0000256" key="8">
    <source>
        <dbReference type="SAM" id="MobiDB-lite"/>
    </source>
</evidence>
<dbReference type="GO" id="GO:0005886">
    <property type="term" value="C:plasma membrane"/>
    <property type="evidence" value="ECO:0007669"/>
    <property type="project" value="UniProtKB-SubCell"/>
</dbReference>
<proteinExistence type="predicted"/>
<keyword evidence="3" id="KW-0328">Glycosyltransferase</keyword>
<feature type="transmembrane region" description="Helical" evidence="9">
    <location>
        <begin position="329"/>
        <end position="352"/>
    </location>
</feature>
<feature type="transmembrane region" description="Helical" evidence="9">
    <location>
        <begin position="166"/>
        <end position="189"/>
    </location>
</feature>
<dbReference type="PANTHER" id="PTHR33908:SF11">
    <property type="entry name" value="MEMBRANE PROTEIN"/>
    <property type="match status" value="1"/>
</dbReference>
<evidence type="ECO:0000256" key="3">
    <source>
        <dbReference type="ARBA" id="ARBA00022676"/>
    </source>
</evidence>
<feature type="compositionally biased region" description="Low complexity" evidence="8">
    <location>
        <begin position="514"/>
        <end position="525"/>
    </location>
</feature>
<organism evidence="11 12">
    <name type="scientific">Magnetofaba australis IT-1</name>
    <dbReference type="NCBI Taxonomy" id="1434232"/>
    <lineage>
        <taxon>Bacteria</taxon>
        <taxon>Pseudomonadati</taxon>
        <taxon>Pseudomonadota</taxon>
        <taxon>Magnetococcia</taxon>
        <taxon>Magnetococcales</taxon>
        <taxon>Magnetococcaceae</taxon>
        <taxon>Magnetofaba</taxon>
    </lineage>
</organism>
<feature type="transmembrane region" description="Helical" evidence="9">
    <location>
        <begin position="304"/>
        <end position="323"/>
    </location>
</feature>
<keyword evidence="4" id="KW-0808">Transferase</keyword>
<keyword evidence="2" id="KW-1003">Cell membrane</keyword>
<evidence type="ECO:0000313" key="12">
    <source>
        <dbReference type="Proteomes" id="UP000194003"/>
    </source>
</evidence>
<protein>
    <submittedName>
        <fullName evidence="11">Putative membrane protein-like protein</fullName>
    </submittedName>
</protein>
<gene>
    <name evidence="11" type="ORF">MAIT1_01506</name>
</gene>
<evidence type="ECO:0000256" key="6">
    <source>
        <dbReference type="ARBA" id="ARBA00022989"/>
    </source>
</evidence>
<evidence type="ECO:0000256" key="9">
    <source>
        <dbReference type="SAM" id="Phobius"/>
    </source>
</evidence>
<dbReference type="EMBL" id="LVJN01000020">
    <property type="protein sequence ID" value="OSM01519.1"/>
    <property type="molecule type" value="Genomic_DNA"/>
</dbReference>
<evidence type="ECO:0000256" key="5">
    <source>
        <dbReference type="ARBA" id="ARBA00022692"/>
    </source>
</evidence>
<feature type="compositionally biased region" description="Low complexity" evidence="8">
    <location>
        <begin position="532"/>
        <end position="554"/>
    </location>
</feature>
<feature type="domain" description="Glycosyltransferase RgtA/B/C/D-like" evidence="10">
    <location>
        <begin position="72"/>
        <end position="220"/>
    </location>
</feature>
<dbReference type="PANTHER" id="PTHR33908">
    <property type="entry name" value="MANNOSYLTRANSFERASE YKCB-RELATED"/>
    <property type="match status" value="1"/>
</dbReference>
<feature type="transmembrane region" description="Helical" evidence="9">
    <location>
        <begin position="84"/>
        <end position="103"/>
    </location>
</feature>
<dbReference type="AlphaFoldDB" id="A0A1Y2K0L7"/>
<feature type="transmembrane region" description="Helical" evidence="9">
    <location>
        <begin position="364"/>
        <end position="384"/>
    </location>
</feature>